<keyword evidence="1" id="KW-0732">Signal</keyword>
<reference evidence="2 3" key="1">
    <citation type="submission" date="2023-01" db="EMBL/GenBank/DDBJ databases">
        <authorList>
            <person name="Yoon J.-W."/>
        </authorList>
    </citation>
    <scope>NUCLEOTIDE SEQUENCE [LARGE SCALE GENOMIC DNA]</scope>
    <source>
        <strain evidence="2 3">KMU-50</strain>
    </source>
</reference>
<dbReference type="InterPro" id="IPR042245">
    <property type="entry name" value="Tgt2/MlaC_sf"/>
</dbReference>
<keyword evidence="3" id="KW-1185">Reference proteome</keyword>
<proteinExistence type="predicted"/>
<feature type="chain" id="PRO_5045764811" evidence="1">
    <location>
        <begin position="30"/>
        <end position="199"/>
    </location>
</feature>
<dbReference type="Pfam" id="PF05494">
    <property type="entry name" value="MlaC"/>
    <property type="match status" value="1"/>
</dbReference>
<dbReference type="Proteomes" id="UP001528040">
    <property type="component" value="Unassembled WGS sequence"/>
</dbReference>
<dbReference type="InterPro" id="IPR008869">
    <property type="entry name" value="MlaC/ttg2D"/>
</dbReference>
<evidence type="ECO:0000313" key="2">
    <source>
        <dbReference type="EMBL" id="MDA5092624.1"/>
    </source>
</evidence>
<protein>
    <submittedName>
        <fullName evidence="2">ABC transporter substrate-binding protein</fullName>
    </submittedName>
</protein>
<dbReference type="RefSeq" id="WP_271052124.1">
    <property type="nucleotide sequence ID" value="NZ_JAQIIO010000001.1"/>
</dbReference>
<comment type="caution">
    <text evidence="2">The sequence shown here is derived from an EMBL/GenBank/DDBJ whole genome shotgun (WGS) entry which is preliminary data.</text>
</comment>
<feature type="signal peptide" evidence="1">
    <location>
        <begin position="1"/>
        <end position="29"/>
    </location>
</feature>
<evidence type="ECO:0000256" key="1">
    <source>
        <dbReference type="SAM" id="SignalP"/>
    </source>
</evidence>
<gene>
    <name evidence="2" type="ORF">O2N63_00785</name>
</gene>
<dbReference type="EMBL" id="JAQIIO010000001">
    <property type="protein sequence ID" value="MDA5092624.1"/>
    <property type="molecule type" value="Genomic_DNA"/>
</dbReference>
<dbReference type="PANTHER" id="PTHR36573:SF1">
    <property type="entry name" value="INTERMEMBRANE PHOSPHOLIPID TRANSPORT SYSTEM BINDING PROTEIN MLAC"/>
    <property type="match status" value="1"/>
</dbReference>
<name>A0ABT4VWK3_9RHOB</name>
<dbReference type="PANTHER" id="PTHR36573">
    <property type="entry name" value="INTERMEMBRANE PHOSPHOLIPID TRANSPORT SYSTEM BINDING PROTEIN MLAC"/>
    <property type="match status" value="1"/>
</dbReference>
<organism evidence="2 3">
    <name type="scientific">Aliiroseovarius salicola</name>
    <dbReference type="NCBI Taxonomy" id="3009082"/>
    <lineage>
        <taxon>Bacteria</taxon>
        <taxon>Pseudomonadati</taxon>
        <taxon>Pseudomonadota</taxon>
        <taxon>Alphaproteobacteria</taxon>
        <taxon>Rhodobacterales</taxon>
        <taxon>Paracoccaceae</taxon>
        <taxon>Aliiroseovarius</taxon>
    </lineage>
</organism>
<dbReference type="Gene3D" id="3.10.450.710">
    <property type="entry name" value="Tgt2/MlaC"/>
    <property type="match status" value="1"/>
</dbReference>
<accession>A0ABT4VWK3</accession>
<sequence length="199" mass="21479">MMGKIAMMNRRMVVGGLAAALVMPGAAMAAISAGQAEILIGKVVSDINSIINSGQSEAKMISRFEGVFKQYADTKFIALAALGVDGRSASSGQKSAFIKAFTGYIANRYGSRFREFEGGKIEVVSTQQVKSRFEVLTKTKLAGQSPFDVIFIVSAKNGKFIDMHVEGISIVKSERKEIGAMLDKRKGDLDVLIRDLAKF</sequence>
<evidence type="ECO:0000313" key="3">
    <source>
        <dbReference type="Proteomes" id="UP001528040"/>
    </source>
</evidence>